<keyword evidence="2" id="KW-0378">Hydrolase</keyword>
<protein>
    <submittedName>
        <fullName evidence="2">HNH endonuclease</fullName>
    </submittedName>
</protein>
<gene>
    <name evidence="2" type="ORF">A8806_102207</name>
</gene>
<evidence type="ECO:0000313" key="2">
    <source>
        <dbReference type="EMBL" id="PWJ31351.1"/>
    </source>
</evidence>
<dbReference type="AlphaFoldDB" id="A0A2Y9C9P4"/>
<proteinExistence type="predicted"/>
<dbReference type="InterPro" id="IPR003615">
    <property type="entry name" value="HNH_nuc"/>
</dbReference>
<keyword evidence="2" id="KW-0540">Nuclease</keyword>
<sequence>MTEIQYSLPQDDNLEISYLSHLFDNMSECYKLFWFQAIVRLVSQDKTVISYDELVNEMIADAWYMVSEYRLNLGPADTLESLVHYIYQSSGMKTNEKKENILAYLKNSNDSELKKRKRTLTYNVPYRLQAPFMKYLKGNGWKVSEKKVAEKINKESRLIYYFVRLSGLDSQIEITPQWKPYIIKNQEILQGWLQYNMITYLQRRNPNIPGIVNKLNPPQERKLARVNKYWRLICETAPIRDIYTGRELEPKDISIDHFVPWSYVTHDELWNLNPTTKSANSSKSNHLPVWDIYFPKLCEIEYRAYQTTWAHGRILDEFERCRKEHVNSDEAWMQLYREGLTKEEYYRNLEGILLPVYQSAHNMGFKEWEYGR</sequence>
<organism evidence="2 3">
    <name type="scientific">Faecalicatena orotica</name>
    <dbReference type="NCBI Taxonomy" id="1544"/>
    <lineage>
        <taxon>Bacteria</taxon>
        <taxon>Bacillati</taxon>
        <taxon>Bacillota</taxon>
        <taxon>Clostridia</taxon>
        <taxon>Lachnospirales</taxon>
        <taxon>Lachnospiraceae</taxon>
        <taxon>Faecalicatena</taxon>
    </lineage>
</organism>
<keyword evidence="3" id="KW-1185">Reference proteome</keyword>
<reference evidence="2 3" key="1">
    <citation type="submission" date="2018-05" db="EMBL/GenBank/DDBJ databases">
        <title>The Hungate 1000. A catalogue of reference genomes from the rumen microbiome.</title>
        <authorList>
            <person name="Kelly W."/>
        </authorList>
    </citation>
    <scope>NUCLEOTIDE SEQUENCE [LARGE SCALE GENOMIC DNA]</scope>
    <source>
        <strain evidence="2 3">NLAE-zl-C242</strain>
    </source>
</reference>
<dbReference type="EMBL" id="QGDL01000002">
    <property type="protein sequence ID" value="PWJ31351.1"/>
    <property type="molecule type" value="Genomic_DNA"/>
</dbReference>
<evidence type="ECO:0000313" key="3">
    <source>
        <dbReference type="Proteomes" id="UP000245845"/>
    </source>
</evidence>
<dbReference type="RefSeq" id="WP_109730064.1">
    <property type="nucleotide sequence ID" value="NZ_BAAACK010000006.1"/>
</dbReference>
<name>A0A2Y9C9P4_9FIRM</name>
<dbReference type="Gene3D" id="1.10.30.50">
    <property type="match status" value="1"/>
</dbReference>
<accession>A0A2Y9C9P4</accession>
<comment type="caution">
    <text evidence="2">The sequence shown here is derived from an EMBL/GenBank/DDBJ whole genome shotgun (WGS) entry which is preliminary data.</text>
</comment>
<dbReference type="CDD" id="cd00085">
    <property type="entry name" value="HNHc"/>
    <property type="match status" value="1"/>
</dbReference>
<dbReference type="OrthoDB" id="489287at2"/>
<dbReference type="Pfam" id="PF13395">
    <property type="entry name" value="HNH_4"/>
    <property type="match status" value="1"/>
</dbReference>
<feature type="domain" description="HNH nuclease" evidence="1">
    <location>
        <begin position="241"/>
        <end position="288"/>
    </location>
</feature>
<evidence type="ECO:0000259" key="1">
    <source>
        <dbReference type="Pfam" id="PF13395"/>
    </source>
</evidence>
<keyword evidence="2" id="KW-0255">Endonuclease</keyword>
<dbReference type="GO" id="GO:0004519">
    <property type="term" value="F:endonuclease activity"/>
    <property type="evidence" value="ECO:0007669"/>
    <property type="project" value="UniProtKB-KW"/>
</dbReference>
<dbReference type="Proteomes" id="UP000245845">
    <property type="component" value="Unassembled WGS sequence"/>
</dbReference>